<dbReference type="SUPFAM" id="SSF52540">
    <property type="entry name" value="P-loop containing nucleoside triphosphate hydrolases"/>
    <property type="match status" value="1"/>
</dbReference>
<evidence type="ECO:0008006" key="3">
    <source>
        <dbReference type="Google" id="ProtNLM"/>
    </source>
</evidence>
<dbReference type="OrthoDB" id="3237545at2"/>
<dbReference type="InterPro" id="IPR027417">
    <property type="entry name" value="P-loop_NTPase"/>
</dbReference>
<organism evidence="1 2">
    <name type="scientific">Enemella dayhoffiae</name>
    <dbReference type="NCBI Taxonomy" id="2016507"/>
    <lineage>
        <taxon>Bacteria</taxon>
        <taxon>Bacillati</taxon>
        <taxon>Actinomycetota</taxon>
        <taxon>Actinomycetes</taxon>
        <taxon>Propionibacteriales</taxon>
        <taxon>Propionibacteriaceae</taxon>
        <taxon>Enemella</taxon>
    </lineage>
</organism>
<protein>
    <recommendedName>
        <fullName evidence="3">Uridine kinase</fullName>
    </recommendedName>
</protein>
<dbReference type="NCBIfam" id="NF005115">
    <property type="entry name" value="PRK06547.1"/>
    <property type="match status" value="1"/>
</dbReference>
<proteinExistence type="predicted"/>
<sequence>MLLPGLRDKRGRWVALLDGGSGAGKTSLAHGLATALAEASGRRLRVVSLDDCYPGWDGLAAGSAMVAEQILGPAGGYRRWDWTNDRPGAWVPLPPTDGLLVEGCGAITPQSVALADVAVWVELSEPVRRARALARDGAAYAPHWNRWAEQEARHWREHRPRELADVVLDLG</sequence>
<accession>A0A255GLI5</accession>
<dbReference type="Proteomes" id="UP000216311">
    <property type="component" value="Unassembled WGS sequence"/>
</dbReference>
<gene>
    <name evidence="1" type="ORF">CGZ93_17645</name>
</gene>
<reference evidence="1 2" key="1">
    <citation type="submission" date="2017-07" db="EMBL/GenBank/DDBJ databases">
        <title>Draft whole genome sequences of clinical Proprionibacteriaceae strains.</title>
        <authorList>
            <person name="Bernier A.-M."/>
            <person name="Bernard K."/>
            <person name="Domingo M.-C."/>
        </authorList>
    </citation>
    <scope>NUCLEOTIDE SEQUENCE [LARGE SCALE GENOMIC DNA]</scope>
    <source>
        <strain evidence="1 2">NML 130396</strain>
    </source>
</reference>
<name>A0A255GLI5_9ACTN</name>
<keyword evidence="2" id="KW-1185">Reference proteome</keyword>
<evidence type="ECO:0000313" key="1">
    <source>
        <dbReference type="EMBL" id="OYO16679.1"/>
    </source>
</evidence>
<dbReference type="EMBL" id="NMVQ01000047">
    <property type="protein sequence ID" value="OYO16679.1"/>
    <property type="molecule type" value="Genomic_DNA"/>
</dbReference>
<evidence type="ECO:0000313" key="2">
    <source>
        <dbReference type="Proteomes" id="UP000216311"/>
    </source>
</evidence>
<dbReference type="AlphaFoldDB" id="A0A255GLI5"/>
<comment type="caution">
    <text evidence="1">The sequence shown here is derived from an EMBL/GenBank/DDBJ whole genome shotgun (WGS) entry which is preliminary data.</text>
</comment>
<dbReference type="Gene3D" id="3.40.50.300">
    <property type="entry name" value="P-loop containing nucleotide triphosphate hydrolases"/>
    <property type="match status" value="1"/>
</dbReference>